<organism evidence="4 5">
    <name type="scientific">Sorangium cellulosum</name>
    <name type="common">Polyangium cellulosum</name>
    <dbReference type="NCBI Taxonomy" id="56"/>
    <lineage>
        <taxon>Bacteria</taxon>
        <taxon>Pseudomonadati</taxon>
        <taxon>Myxococcota</taxon>
        <taxon>Polyangia</taxon>
        <taxon>Polyangiales</taxon>
        <taxon>Polyangiaceae</taxon>
        <taxon>Sorangium</taxon>
    </lineage>
</organism>
<feature type="domain" description="MobA-like NTP transferase" evidence="3">
    <location>
        <begin position="3"/>
        <end position="128"/>
    </location>
</feature>
<dbReference type="InterPro" id="IPR029044">
    <property type="entry name" value="Nucleotide-diphossugar_trans"/>
</dbReference>
<dbReference type="Pfam" id="PF12804">
    <property type="entry name" value="NTP_transf_3"/>
    <property type="match status" value="1"/>
</dbReference>
<proteinExistence type="predicted"/>
<evidence type="ECO:0000313" key="5">
    <source>
        <dbReference type="Proteomes" id="UP000075515"/>
    </source>
</evidence>
<evidence type="ECO:0000259" key="3">
    <source>
        <dbReference type="Pfam" id="PF12804"/>
    </source>
</evidence>
<dbReference type="Proteomes" id="UP000075515">
    <property type="component" value="Unassembled WGS sequence"/>
</dbReference>
<gene>
    <name evidence="4" type="ORF">BE18_21045</name>
</gene>
<protein>
    <submittedName>
        <fullName evidence="4">Nucleotidyl transferase</fullName>
    </submittedName>
</protein>
<dbReference type="GO" id="GO:0016779">
    <property type="term" value="F:nucleotidyltransferase activity"/>
    <property type="evidence" value="ECO:0007669"/>
    <property type="project" value="UniProtKB-KW"/>
</dbReference>
<comment type="caution">
    <text evidence="4">The sequence shown here is derived from an EMBL/GenBank/DDBJ whole genome shotgun (WGS) entry which is preliminary data.</text>
</comment>
<keyword evidence="2" id="KW-0548">Nucleotidyltransferase</keyword>
<dbReference type="Gene3D" id="3.90.550.10">
    <property type="entry name" value="Spore Coat Polysaccharide Biosynthesis Protein SpsA, Chain A"/>
    <property type="match status" value="1"/>
</dbReference>
<dbReference type="InterPro" id="IPR050065">
    <property type="entry name" value="GlmU-like"/>
</dbReference>
<keyword evidence="1 4" id="KW-0808">Transferase</keyword>
<reference evidence="4 5" key="1">
    <citation type="submission" date="2014-02" db="EMBL/GenBank/DDBJ databases">
        <title>The small core and large imbalanced accessory genome model reveals a collaborative survival strategy of Sorangium cellulosum strains in nature.</title>
        <authorList>
            <person name="Han K."/>
            <person name="Peng R."/>
            <person name="Blom J."/>
            <person name="Li Y.-Z."/>
        </authorList>
    </citation>
    <scope>NUCLEOTIDE SEQUENCE [LARGE SCALE GENOMIC DNA]</scope>
    <source>
        <strain evidence="4 5">So0149</strain>
    </source>
</reference>
<evidence type="ECO:0000313" key="4">
    <source>
        <dbReference type="EMBL" id="KYF96457.1"/>
    </source>
</evidence>
<dbReference type="SUPFAM" id="SSF53448">
    <property type="entry name" value="Nucleotide-diphospho-sugar transferases"/>
    <property type="match status" value="1"/>
</dbReference>
<dbReference type="CDD" id="cd02523">
    <property type="entry name" value="PC_cytidylyltransferase"/>
    <property type="match status" value="1"/>
</dbReference>
<dbReference type="InterPro" id="IPR025877">
    <property type="entry name" value="MobA-like_NTP_Trfase"/>
</dbReference>
<dbReference type="PANTHER" id="PTHR43584">
    <property type="entry name" value="NUCLEOTIDYL TRANSFERASE"/>
    <property type="match status" value="1"/>
</dbReference>
<sequence length="255" mass="28351">MKAVIIGAGRGSRLRHLTEELPKTLVPILGRPMLDGILDALAAGGFKRSDVVFVCGYKAEVIRAAYPDLTYVENRDWEQNNILLSLLCAREHLEGGFVSTYADIVYRPGIVADLVRSPHDIALACDTDWRRRYVNRSQHPETDAEKLRADGDRVVEISRRIPSEAATGEFIGVMKLSALGAARFLDAFDAARASFAELPEFREGRTFRRAYLIDLLEEMIESGAALHKVDTHGGYMEIDTLEDASLADAWWRGGT</sequence>
<accession>A0A150SF91</accession>
<dbReference type="PANTHER" id="PTHR43584:SF8">
    <property type="entry name" value="N-ACETYLMURAMATE ALPHA-1-PHOSPHATE URIDYLYLTRANSFERASE"/>
    <property type="match status" value="1"/>
</dbReference>
<name>A0A150SF91_SORCE</name>
<dbReference type="AlphaFoldDB" id="A0A150SF91"/>
<dbReference type="EMBL" id="JEMC01001542">
    <property type="protein sequence ID" value="KYF96457.1"/>
    <property type="molecule type" value="Genomic_DNA"/>
</dbReference>
<evidence type="ECO:0000256" key="1">
    <source>
        <dbReference type="ARBA" id="ARBA00022679"/>
    </source>
</evidence>
<evidence type="ECO:0000256" key="2">
    <source>
        <dbReference type="ARBA" id="ARBA00022695"/>
    </source>
</evidence>